<comment type="caution">
    <text evidence="12">The sequence shown here is derived from an EMBL/GenBank/DDBJ whole genome shotgun (WGS) entry which is preliminary data.</text>
</comment>
<keyword evidence="9 11" id="KW-0472">Membrane</keyword>
<feature type="transmembrane region" description="Helical" evidence="11">
    <location>
        <begin position="143"/>
        <end position="165"/>
    </location>
</feature>
<evidence type="ECO:0000256" key="7">
    <source>
        <dbReference type="ARBA" id="ARBA00022847"/>
    </source>
</evidence>
<keyword evidence="8 11" id="KW-1133">Transmembrane helix</keyword>
<accession>A0A9X1U668</accession>
<gene>
    <name evidence="12" type="ORF">L6654_02835</name>
</gene>
<evidence type="ECO:0000313" key="12">
    <source>
        <dbReference type="EMBL" id="MCG2625546.1"/>
    </source>
</evidence>
<name>A0A9X1U668_9BRAD</name>
<sequence length="540" mass="56636">MSDVALPGSIEPALSKGPDLNRGFHPLTGVIYMGVIAAALLFVAYSIWVDVDASGVQVKAFAPFLLLFVALLIALGFEFVNGFHDTANAVATVIYTRSLPAHVAVVWSGMFNLFGVLLSSGAVAFGIVSLLPVELILQVGSSAGFAMVFALLIAAIIWNVGTWYFGLPASSSHTLIGSIMGVGIMNAVLHGRSGTTGVDWSQATNIGKALLLSPLFGFALAAGLLLILRTVLLRATPALFGEPKGDQPPPWWIRGILILTCTLVSFFHGSNDGQKGMGLIMLILIGTVPTAYALNRALPESQIAAFIQNSEAASKIIEGKAAGYSVIGNPRPAVTNFVAQHEVNAGTFPSLAVLVRDIAKQVSTYGSLAKVPADLVGNTRNDMYLASEALRYLMKDKEAELSAADVAVLNAYKCSLDSATKFIPGWVKIVVAIALGLGTMVGWKRIVVTVGEKIGKTHLTYAQGACAEITAAATIAAADVYGLPVSTTHVLSSGIAGTMAANGSGLQWATIRNIAMAWVLTLPAAMIISGVLYYLFSHVF</sequence>
<evidence type="ECO:0000256" key="3">
    <source>
        <dbReference type="ARBA" id="ARBA00022448"/>
    </source>
</evidence>
<evidence type="ECO:0000256" key="10">
    <source>
        <dbReference type="ARBA" id="ARBA00047348"/>
    </source>
</evidence>
<evidence type="ECO:0000256" key="9">
    <source>
        <dbReference type="ARBA" id="ARBA00023136"/>
    </source>
</evidence>
<feature type="transmembrane region" description="Helical" evidence="11">
    <location>
        <begin position="171"/>
        <end position="189"/>
    </location>
</feature>
<dbReference type="InterPro" id="IPR001204">
    <property type="entry name" value="Phos_transporter"/>
</dbReference>
<evidence type="ECO:0000256" key="4">
    <source>
        <dbReference type="ARBA" id="ARBA00022475"/>
    </source>
</evidence>
<reference evidence="12" key="1">
    <citation type="submission" date="2022-01" db="EMBL/GenBank/DDBJ databases">
        <title>Genome sequnece data of strain Bradyrhizobium sp. nov.</title>
        <authorList>
            <person name="Zhang J."/>
        </authorList>
    </citation>
    <scope>NUCLEOTIDE SEQUENCE</scope>
    <source>
        <strain evidence="12">WYCCWR 13023</strain>
    </source>
</reference>
<dbReference type="PANTHER" id="PTHR11101:SF65">
    <property type="entry name" value="LOW-AFFINITY INORGANIC PHOSPHATE TRANSPORTER PITA-RELATED"/>
    <property type="match status" value="1"/>
</dbReference>
<dbReference type="GO" id="GO:0015293">
    <property type="term" value="F:symporter activity"/>
    <property type="evidence" value="ECO:0007669"/>
    <property type="project" value="UniProtKB-KW"/>
</dbReference>
<evidence type="ECO:0000256" key="8">
    <source>
        <dbReference type="ARBA" id="ARBA00022989"/>
    </source>
</evidence>
<dbReference type="EMBL" id="JAKLTY010000001">
    <property type="protein sequence ID" value="MCG2625546.1"/>
    <property type="molecule type" value="Genomic_DNA"/>
</dbReference>
<dbReference type="GO" id="GO:0035435">
    <property type="term" value="P:phosphate ion transmembrane transport"/>
    <property type="evidence" value="ECO:0007669"/>
    <property type="project" value="TreeGrafter"/>
</dbReference>
<evidence type="ECO:0000256" key="1">
    <source>
        <dbReference type="ARBA" id="ARBA00004651"/>
    </source>
</evidence>
<comment type="catalytic activity">
    <reaction evidence="10">
        <text>phosphate(in) + H(+)(in) = phosphate(out) + H(+)(out)</text>
        <dbReference type="Rhea" id="RHEA:29939"/>
        <dbReference type="ChEBI" id="CHEBI:15378"/>
        <dbReference type="ChEBI" id="CHEBI:43474"/>
    </reaction>
</comment>
<feature type="transmembrane region" description="Helical" evidence="11">
    <location>
        <begin position="251"/>
        <end position="269"/>
    </location>
</feature>
<dbReference type="GO" id="GO:0005315">
    <property type="term" value="F:phosphate transmembrane transporter activity"/>
    <property type="evidence" value="ECO:0007669"/>
    <property type="project" value="InterPro"/>
</dbReference>
<dbReference type="RefSeq" id="WP_237889630.1">
    <property type="nucleotide sequence ID" value="NZ_JAKLTY010000001.1"/>
</dbReference>
<dbReference type="AlphaFoldDB" id="A0A9X1U668"/>
<feature type="transmembrane region" description="Helical" evidence="11">
    <location>
        <begin position="104"/>
        <end position="131"/>
    </location>
</feature>
<keyword evidence="4" id="KW-1003">Cell membrane</keyword>
<feature type="transmembrane region" description="Helical" evidence="11">
    <location>
        <begin position="276"/>
        <end position="294"/>
    </location>
</feature>
<feature type="transmembrane region" description="Helical" evidence="11">
    <location>
        <begin position="514"/>
        <end position="536"/>
    </location>
</feature>
<evidence type="ECO:0000256" key="2">
    <source>
        <dbReference type="ARBA" id="ARBA00005342"/>
    </source>
</evidence>
<dbReference type="GO" id="GO:0005886">
    <property type="term" value="C:plasma membrane"/>
    <property type="evidence" value="ECO:0007669"/>
    <property type="project" value="UniProtKB-SubCell"/>
</dbReference>
<comment type="similarity">
    <text evidence="2">Belongs to the inorganic phosphate transporter (PiT) (TC 2.A.20) family. Pit subfamily.</text>
</comment>
<dbReference type="Pfam" id="PF01384">
    <property type="entry name" value="PHO4"/>
    <property type="match status" value="1"/>
</dbReference>
<evidence type="ECO:0000256" key="5">
    <source>
        <dbReference type="ARBA" id="ARBA00022592"/>
    </source>
</evidence>
<keyword evidence="6 11" id="KW-0812">Transmembrane</keyword>
<feature type="transmembrane region" description="Helical" evidence="11">
    <location>
        <begin position="29"/>
        <end position="48"/>
    </location>
</feature>
<protein>
    <recommendedName>
        <fullName evidence="11">Phosphate transporter</fullName>
    </recommendedName>
</protein>
<feature type="transmembrane region" description="Helical" evidence="11">
    <location>
        <begin position="210"/>
        <end position="231"/>
    </location>
</feature>
<keyword evidence="7" id="KW-0769">Symport</keyword>
<feature type="transmembrane region" description="Helical" evidence="11">
    <location>
        <begin position="60"/>
        <end position="84"/>
    </location>
</feature>
<proteinExistence type="inferred from homology"/>
<evidence type="ECO:0000256" key="11">
    <source>
        <dbReference type="RuleBase" id="RU363058"/>
    </source>
</evidence>
<evidence type="ECO:0000256" key="6">
    <source>
        <dbReference type="ARBA" id="ARBA00022692"/>
    </source>
</evidence>
<evidence type="ECO:0000313" key="13">
    <source>
        <dbReference type="Proteomes" id="UP001139054"/>
    </source>
</evidence>
<organism evidence="12 13">
    <name type="scientific">Bradyrhizobium zhengyangense</name>
    <dbReference type="NCBI Taxonomy" id="2911009"/>
    <lineage>
        <taxon>Bacteria</taxon>
        <taxon>Pseudomonadati</taxon>
        <taxon>Pseudomonadota</taxon>
        <taxon>Alphaproteobacteria</taxon>
        <taxon>Hyphomicrobiales</taxon>
        <taxon>Nitrobacteraceae</taxon>
        <taxon>Bradyrhizobium</taxon>
    </lineage>
</organism>
<keyword evidence="3 11" id="KW-0813">Transport</keyword>
<dbReference type="PANTHER" id="PTHR11101">
    <property type="entry name" value="PHOSPHATE TRANSPORTER"/>
    <property type="match status" value="1"/>
</dbReference>
<keyword evidence="5 11" id="KW-0592">Phosphate transport</keyword>
<dbReference type="Proteomes" id="UP001139054">
    <property type="component" value="Unassembled WGS sequence"/>
</dbReference>
<comment type="subcellular location">
    <subcellularLocation>
        <location evidence="1">Cell membrane</location>
        <topology evidence="1">Multi-pass membrane protein</topology>
    </subcellularLocation>
    <subcellularLocation>
        <location evidence="11">Membrane</location>
        <topology evidence="11">Multi-pass membrane protein</topology>
    </subcellularLocation>
</comment>